<evidence type="ECO:0000256" key="11">
    <source>
        <dbReference type="ARBA" id="ARBA00023303"/>
    </source>
</evidence>
<dbReference type="PANTHER" id="PTHR11537">
    <property type="entry name" value="VOLTAGE-GATED POTASSIUM CHANNEL"/>
    <property type="match status" value="1"/>
</dbReference>
<keyword evidence="11" id="KW-0407">Ion channel</keyword>
<dbReference type="PANTHER" id="PTHR11537:SF254">
    <property type="entry name" value="POTASSIUM VOLTAGE-GATED CHANNEL PROTEIN SHAB"/>
    <property type="match status" value="1"/>
</dbReference>
<feature type="transmembrane region" description="Helical" evidence="12">
    <location>
        <begin position="155"/>
        <end position="176"/>
    </location>
</feature>
<keyword evidence="8 12" id="KW-1133">Transmembrane helix</keyword>
<dbReference type="KEGG" id="lul:LPB138_02770"/>
<dbReference type="Gene3D" id="1.10.287.70">
    <property type="match status" value="1"/>
</dbReference>
<evidence type="ECO:0000256" key="1">
    <source>
        <dbReference type="ARBA" id="ARBA00004141"/>
    </source>
</evidence>
<evidence type="ECO:0000256" key="10">
    <source>
        <dbReference type="ARBA" id="ARBA00023136"/>
    </source>
</evidence>
<feature type="transmembrane region" description="Helical" evidence="12">
    <location>
        <begin position="32"/>
        <end position="51"/>
    </location>
</feature>
<dbReference type="Proteomes" id="UP000176050">
    <property type="component" value="Chromosome"/>
</dbReference>
<organism evidence="14 15">
    <name type="scientific">Urechidicola croceus</name>
    <dbReference type="NCBI Taxonomy" id="1850246"/>
    <lineage>
        <taxon>Bacteria</taxon>
        <taxon>Pseudomonadati</taxon>
        <taxon>Bacteroidota</taxon>
        <taxon>Flavobacteriia</taxon>
        <taxon>Flavobacteriales</taxon>
        <taxon>Flavobacteriaceae</taxon>
        <taxon>Urechidicola</taxon>
    </lineage>
</organism>
<dbReference type="EMBL" id="CP017478">
    <property type="protein sequence ID" value="AOW19667.1"/>
    <property type="molecule type" value="Genomic_DNA"/>
</dbReference>
<dbReference type="RefSeq" id="WP_070235783.1">
    <property type="nucleotide sequence ID" value="NZ_CP017478.1"/>
</dbReference>
<dbReference type="AlphaFoldDB" id="A0A1D8P521"/>
<protein>
    <submittedName>
        <fullName evidence="14">Ion transporter</fullName>
    </submittedName>
</protein>
<dbReference type="Pfam" id="PF00520">
    <property type="entry name" value="Ion_trans"/>
    <property type="match status" value="1"/>
</dbReference>
<evidence type="ECO:0000256" key="6">
    <source>
        <dbReference type="ARBA" id="ARBA00022882"/>
    </source>
</evidence>
<keyword evidence="9" id="KW-0406">Ion transport</keyword>
<dbReference type="GO" id="GO:0005249">
    <property type="term" value="F:voltage-gated potassium channel activity"/>
    <property type="evidence" value="ECO:0007669"/>
    <property type="project" value="InterPro"/>
</dbReference>
<evidence type="ECO:0000256" key="7">
    <source>
        <dbReference type="ARBA" id="ARBA00022958"/>
    </source>
</evidence>
<evidence type="ECO:0000256" key="4">
    <source>
        <dbReference type="ARBA" id="ARBA00022692"/>
    </source>
</evidence>
<keyword evidence="7" id="KW-0630">Potassium</keyword>
<keyword evidence="15" id="KW-1185">Reference proteome</keyword>
<keyword evidence="5" id="KW-0631">Potassium channel</keyword>
<name>A0A1D8P521_9FLAO</name>
<sequence>MSKPKNTIPNWKIKLHEIIYEADTATGKLFDIVLLILILSSIVLVMLESVGSIDAQFHDFFDIAEWIITILFTLEYIARIISIKKPKEYIFSFFGIVDLLSTIPKYLSYFFVGTHALVALRALRLLRVFRILKLVRYLGASHNLIKALKASRAKIAVFMLAVIIICVILGTVMYLVESNKNSGFTSIPRSVYWAIVTMTTVGYGDIAPVTALGQFIAAAIMILGYGIIAIPTGIVGAEFVSQEKKNVHLNTQSCPNCAAENHRDNAQYCYECGHILNH</sequence>
<dbReference type="GO" id="GO:0001508">
    <property type="term" value="P:action potential"/>
    <property type="evidence" value="ECO:0007669"/>
    <property type="project" value="TreeGrafter"/>
</dbReference>
<feature type="transmembrane region" description="Helical" evidence="12">
    <location>
        <begin position="215"/>
        <end position="240"/>
    </location>
</feature>
<accession>A0A1D8P521</accession>
<dbReference type="PRINTS" id="PR00169">
    <property type="entry name" value="KCHANNEL"/>
</dbReference>
<dbReference type="STRING" id="1850246.LPB138_02770"/>
<keyword evidence="6" id="KW-0851">Voltage-gated channel</keyword>
<evidence type="ECO:0000313" key="15">
    <source>
        <dbReference type="Proteomes" id="UP000176050"/>
    </source>
</evidence>
<evidence type="ECO:0000256" key="12">
    <source>
        <dbReference type="SAM" id="Phobius"/>
    </source>
</evidence>
<dbReference type="InterPro" id="IPR028325">
    <property type="entry name" value="VG_K_chnl"/>
</dbReference>
<gene>
    <name evidence="14" type="ORF">LPB138_02770</name>
</gene>
<evidence type="ECO:0000256" key="2">
    <source>
        <dbReference type="ARBA" id="ARBA00022448"/>
    </source>
</evidence>
<evidence type="ECO:0000256" key="3">
    <source>
        <dbReference type="ARBA" id="ARBA00022538"/>
    </source>
</evidence>
<keyword evidence="2" id="KW-0813">Transport</keyword>
<evidence type="ECO:0000256" key="5">
    <source>
        <dbReference type="ARBA" id="ARBA00022826"/>
    </source>
</evidence>
<dbReference type="InterPro" id="IPR005821">
    <property type="entry name" value="Ion_trans_dom"/>
</dbReference>
<evidence type="ECO:0000256" key="8">
    <source>
        <dbReference type="ARBA" id="ARBA00022989"/>
    </source>
</evidence>
<evidence type="ECO:0000256" key="9">
    <source>
        <dbReference type="ARBA" id="ARBA00023065"/>
    </source>
</evidence>
<comment type="subcellular location">
    <subcellularLocation>
        <location evidence="1">Membrane</location>
        <topology evidence="1">Multi-pass membrane protein</topology>
    </subcellularLocation>
</comment>
<evidence type="ECO:0000313" key="14">
    <source>
        <dbReference type="EMBL" id="AOW19667.1"/>
    </source>
</evidence>
<reference evidence="14 15" key="1">
    <citation type="submission" date="2016-10" db="EMBL/GenBank/DDBJ databases">
        <title>Lutibacter sp. LPB0138, isolated from marine gastropod.</title>
        <authorList>
            <person name="Kim E."/>
            <person name="Yi H."/>
        </authorList>
    </citation>
    <scope>NUCLEOTIDE SEQUENCE [LARGE SCALE GENOMIC DNA]</scope>
    <source>
        <strain evidence="14 15">LPB0138</strain>
    </source>
</reference>
<keyword evidence="4 12" id="KW-0812">Transmembrane</keyword>
<evidence type="ECO:0000259" key="13">
    <source>
        <dbReference type="Pfam" id="PF00520"/>
    </source>
</evidence>
<feature type="transmembrane region" description="Helical" evidence="12">
    <location>
        <begin position="63"/>
        <end position="83"/>
    </location>
</feature>
<dbReference type="InterPro" id="IPR027359">
    <property type="entry name" value="Volt_channel_dom_sf"/>
</dbReference>
<dbReference type="SUPFAM" id="SSF81324">
    <property type="entry name" value="Voltage-gated potassium channels"/>
    <property type="match status" value="1"/>
</dbReference>
<feature type="domain" description="Ion transport" evidence="13">
    <location>
        <begin position="28"/>
        <end position="245"/>
    </location>
</feature>
<keyword evidence="3" id="KW-0633">Potassium transport</keyword>
<dbReference type="Gene3D" id="1.20.120.350">
    <property type="entry name" value="Voltage-gated potassium channels. Chain C"/>
    <property type="match status" value="1"/>
</dbReference>
<dbReference type="GO" id="GO:0008076">
    <property type="term" value="C:voltage-gated potassium channel complex"/>
    <property type="evidence" value="ECO:0007669"/>
    <property type="project" value="InterPro"/>
</dbReference>
<keyword evidence="10 12" id="KW-0472">Membrane</keyword>
<dbReference type="OrthoDB" id="9799090at2"/>
<proteinExistence type="predicted"/>